<dbReference type="HAMAP" id="MF_00134_B">
    <property type="entry name" value="IGPS_B"/>
    <property type="match status" value="1"/>
</dbReference>
<gene>
    <name evidence="9" type="primary">trpC</name>
    <name evidence="11" type="ORF">NBRC111893_680</name>
</gene>
<comment type="caution">
    <text evidence="11">The sequence shown here is derived from an EMBL/GenBank/DDBJ whole genome shotgun (WGS) entry which is preliminary data.</text>
</comment>
<feature type="domain" description="Indole-3-glycerol phosphate synthase" evidence="10">
    <location>
        <begin position="3"/>
        <end position="252"/>
    </location>
</feature>
<dbReference type="UniPathway" id="UPA00035">
    <property type="reaction ID" value="UER00043"/>
</dbReference>
<dbReference type="AlphaFoldDB" id="A0A401FJI9"/>
<evidence type="ECO:0000256" key="3">
    <source>
        <dbReference type="ARBA" id="ARBA00008737"/>
    </source>
</evidence>
<keyword evidence="8 9" id="KW-0456">Lyase</keyword>
<keyword evidence="4 9" id="KW-0028">Amino-acid biosynthesis</keyword>
<dbReference type="SUPFAM" id="SSF51366">
    <property type="entry name" value="Ribulose-phoshate binding barrel"/>
    <property type="match status" value="1"/>
</dbReference>
<evidence type="ECO:0000256" key="1">
    <source>
        <dbReference type="ARBA" id="ARBA00001633"/>
    </source>
</evidence>
<dbReference type="CDD" id="cd00331">
    <property type="entry name" value="IGPS"/>
    <property type="match status" value="1"/>
</dbReference>
<dbReference type="Pfam" id="PF00218">
    <property type="entry name" value="IGPS"/>
    <property type="match status" value="1"/>
</dbReference>
<evidence type="ECO:0000256" key="7">
    <source>
        <dbReference type="ARBA" id="ARBA00023141"/>
    </source>
</evidence>
<dbReference type="GO" id="GO:0004640">
    <property type="term" value="F:phosphoribosylanthranilate isomerase activity"/>
    <property type="evidence" value="ECO:0007669"/>
    <property type="project" value="TreeGrafter"/>
</dbReference>
<dbReference type="InterPro" id="IPR013785">
    <property type="entry name" value="Aldolase_TIM"/>
</dbReference>
<evidence type="ECO:0000256" key="9">
    <source>
        <dbReference type="HAMAP-Rule" id="MF_00134"/>
    </source>
</evidence>
<dbReference type="EC" id="4.1.1.48" evidence="9"/>
<dbReference type="InterPro" id="IPR013798">
    <property type="entry name" value="Indole-3-glycerol_P_synth_dom"/>
</dbReference>
<dbReference type="PROSITE" id="PS00614">
    <property type="entry name" value="IGPS"/>
    <property type="match status" value="1"/>
</dbReference>
<keyword evidence="6 9" id="KW-0822">Tryptophan biosynthesis</keyword>
<keyword evidence="7 9" id="KW-0057">Aromatic amino acid biosynthesis</keyword>
<evidence type="ECO:0000313" key="11">
    <source>
        <dbReference type="EMBL" id="GAY72534.1"/>
    </source>
</evidence>
<comment type="similarity">
    <text evidence="3 9">Belongs to the TrpC family.</text>
</comment>
<dbReference type="InterPro" id="IPR011060">
    <property type="entry name" value="RibuloseP-bd_barrel"/>
</dbReference>
<reference evidence="11 12" key="1">
    <citation type="submission" date="2017-11" db="EMBL/GenBank/DDBJ databases">
        <title>Draft Genome Sequence of Lactobacillus curieae NBRC 111893 isolated from Koso, a Japanese sugar-Vegetable Fermented Beverage.</title>
        <authorList>
            <person name="Chiou T.Y."/>
            <person name="Oshima K."/>
            <person name="Suda W."/>
            <person name="Hattori M."/>
            <person name="Takahashi T."/>
        </authorList>
    </citation>
    <scope>NUCLEOTIDE SEQUENCE [LARGE SCALE GENOMIC DNA]</scope>
    <source>
        <strain evidence="11 12">NBRC111893</strain>
    </source>
</reference>
<evidence type="ECO:0000256" key="4">
    <source>
        <dbReference type="ARBA" id="ARBA00022605"/>
    </source>
</evidence>
<name>A0A401FJI9_9LACO</name>
<protein>
    <recommendedName>
        <fullName evidence="9">Indole-3-glycerol phosphate synthase</fullName>
        <shortName evidence="9">IGPS</shortName>
        <ecNumber evidence="9">4.1.1.48</ecNumber>
    </recommendedName>
</protein>
<proteinExistence type="inferred from homology"/>
<comment type="pathway">
    <text evidence="2 9">Amino-acid biosynthesis; L-tryptophan biosynthesis; L-tryptophan from chorismate: step 4/5.</text>
</comment>
<dbReference type="InterPro" id="IPR045186">
    <property type="entry name" value="Indole-3-glycerol_P_synth"/>
</dbReference>
<dbReference type="PANTHER" id="PTHR22854">
    <property type="entry name" value="TRYPTOPHAN BIOSYNTHESIS PROTEIN"/>
    <property type="match status" value="1"/>
</dbReference>
<evidence type="ECO:0000256" key="5">
    <source>
        <dbReference type="ARBA" id="ARBA00022793"/>
    </source>
</evidence>
<keyword evidence="5 9" id="KW-0210">Decarboxylase</keyword>
<evidence type="ECO:0000256" key="2">
    <source>
        <dbReference type="ARBA" id="ARBA00004696"/>
    </source>
</evidence>
<dbReference type="InterPro" id="IPR001468">
    <property type="entry name" value="Indole-3-GlycerolPSynthase_CS"/>
</dbReference>
<dbReference type="NCBIfam" id="NF001377">
    <property type="entry name" value="PRK00278.2-4"/>
    <property type="match status" value="1"/>
</dbReference>
<dbReference type="OrthoDB" id="9804217at2"/>
<comment type="catalytic activity">
    <reaction evidence="1 9">
        <text>1-(2-carboxyphenylamino)-1-deoxy-D-ribulose 5-phosphate + H(+) = (1S,2R)-1-C-(indol-3-yl)glycerol 3-phosphate + CO2 + H2O</text>
        <dbReference type="Rhea" id="RHEA:23476"/>
        <dbReference type="ChEBI" id="CHEBI:15377"/>
        <dbReference type="ChEBI" id="CHEBI:15378"/>
        <dbReference type="ChEBI" id="CHEBI:16526"/>
        <dbReference type="ChEBI" id="CHEBI:58613"/>
        <dbReference type="ChEBI" id="CHEBI:58866"/>
        <dbReference type="EC" id="4.1.1.48"/>
    </reaction>
</comment>
<evidence type="ECO:0000259" key="10">
    <source>
        <dbReference type="Pfam" id="PF00218"/>
    </source>
</evidence>
<dbReference type="Proteomes" id="UP000286974">
    <property type="component" value="Unassembled WGS sequence"/>
</dbReference>
<sequence>MILDDLVTATQQRISNQQMKVSLAELKALATQKSNSSFSSILAQPGLHIIAEVKQASPSKGVIATDFPYLQIAHDYEAADVDAISVLTEPKYFHGQLDYLEAIANEVATPILRKDFTINEYMIYEAKASGASIILLITAILNNDQLRDYRQLAEALGMDAIVEVHNAEEVNRALNSGAKIIGINNRNLKDFTVDLNNSLTLKKLVPNNVLMISESGIKTEDDIYQLKVAGFNGILIGETLMRATNKRELIQDFKQV</sequence>
<dbReference type="Gene3D" id="3.20.20.70">
    <property type="entry name" value="Aldolase class I"/>
    <property type="match status" value="1"/>
</dbReference>
<dbReference type="FunFam" id="3.20.20.70:FF:000024">
    <property type="entry name" value="Indole-3-glycerol phosphate synthase"/>
    <property type="match status" value="1"/>
</dbReference>
<organism evidence="11 12">
    <name type="scientific">Lentilactobacillus kosonis</name>
    <dbReference type="NCBI Taxonomy" id="2810561"/>
    <lineage>
        <taxon>Bacteria</taxon>
        <taxon>Bacillati</taxon>
        <taxon>Bacillota</taxon>
        <taxon>Bacilli</taxon>
        <taxon>Lactobacillales</taxon>
        <taxon>Lactobacillaceae</taxon>
        <taxon>Lentilactobacillus</taxon>
    </lineage>
</organism>
<dbReference type="GO" id="GO:0000162">
    <property type="term" value="P:L-tryptophan biosynthetic process"/>
    <property type="evidence" value="ECO:0007669"/>
    <property type="project" value="UniProtKB-UniRule"/>
</dbReference>
<keyword evidence="12" id="KW-1185">Reference proteome</keyword>
<evidence type="ECO:0000313" key="12">
    <source>
        <dbReference type="Proteomes" id="UP000286974"/>
    </source>
</evidence>
<dbReference type="EMBL" id="BEXA01000001">
    <property type="protein sequence ID" value="GAY72534.1"/>
    <property type="molecule type" value="Genomic_DNA"/>
</dbReference>
<dbReference type="GO" id="GO:0004425">
    <property type="term" value="F:indole-3-glycerol-phosphate synthase activity"/>
    <property type="evidence" value="ECO:0007669"/>
    <property type="project" value="UniProtKB-UniRule"/>
</dbReference>
<dbReference type="RefSeq" id="WP_125007883.1">
    <property type="nucleotide sequence ID" value="NZ_BEXA01000001.1"/>
</dbReference>
<evidence type="ECO:0000256" key="8">
    <source>
        <dbReference type="ARBA" id="ARBA00023239"/>
    </source>
</evidence>
<evidence type="ECO:0000256" key="6">
    <source>
        <dbReference type="ARBA" id="ARBA00022822"/>
    </source>
</evidence>
<accession>A0A401FJI9</accession>
<dbReference type="PANTHER" id="PTHR22854:SF2">
    <property type="entry name" value="INDOLE-3-GLYCEROL-PHOSPHATE SYNTHASE"/>
    <property type="match status" value="1"/>
</dbReference>